<sequence>MTNHPPSRVGRPRGSSRMMLEEAAAELFLEQTYAGTTIEQIARRAGVSRNTFFNYFAAKSDLLWVEVDAGLAGLPAALAECAGAAGPAEAVSAVERALLQISAGFGPGHVPWALTQSELMGTTGELEASALSRFMALVTLVERFVLARTPAGAEAALVGRSFAMAVLAAAAAAAGVWARAGVSRGPLGPYLQAAIAPVCSGYRAVHAAG</sequence>
<dbReference type="InterPro" id="IPR001647">
    <property type="entry name" value="HTH_TetR"/>
</dbReference>
<dbReference type="RefSeq" id="WP_134366116.1">
    <property type="nucleotide sequence ID" value="NZ_SOFY01000069.1"/>
</dbReference>
<dbReference type="Pfam" id="PF00440">
    <property type="entry name" value="TetR_N"/>
    <property type="match status" value="1"/>
</dbReference>
<keyword evidence="2 4" id="KW-0238">DNA-binding</keyword>
<dbReference type="PANTHER" id="PTHR30055:SF238">
    <property type="entry name" value="MYCOFACTOCIN BIOSYNTHESIS TRANSCRIPTIONAL REGULATOR MFTR-RELATED"/>
    <property type="match status" value="1"/>
</dbReference>
<feature type="domain" description="HTH tetR-type" evidence="5">
    <location>
        <begin position="14"/>
        <end position="74"/>
    </location>
</feature>
<dbReference type="InterPro" id="IPR009057">
    <property type="entry name" value="Homeodomain-like_sf"/>
</dbReference>
<gene>
    <name evidence="6" type="ORF">E3O49_12710</name>
</gene>
<dbReference type="Pfam" id="PF17754">
    <property type="entry name" value="TetR_C_14"/>
    <property type="match status" value="1"/>
</dbReference>
<dbReference type="InterPro" id="IPR050109">
    <property type="entry name" value="HTH-type_TetR-like_transc_reg"/>
</dbReference>
<dbReference type="GO" id="GO:0003700">
    <property type="term" value="F:DNA-binding transcription factor activity"/>
    <property type="evidence" value="ECO:0007669"/>
    <property type="project" value="TreeGrafter"/>
</dbReference>
<dbReference type="Gene3D" id="1.10.10.60">
    <property type="entry name" value="Homeodomain-like"/>
    <property type="match status" value="1"/>
</dbReference>
<accession>A0AAQ2C541</accession>
<evidence type="ECO:0000256" key="1">
    <source>
        <dbReference type="ARBA" id="ARBA00023015"/>
    </source>
</evidence>
<dbReference type="PANTHER" id="PTHR30055">
    <property type="entry name" value="HTH-TYPE TRANSCRIPTIONAL REGULATOR RUTR"/>
    <property type="match status" value="1"/>
</dbReference>
<dbReference type="InterPro" id="IPR041347">
    <property type="entry name" value="MftR_C"/>
</dbReference>
<reference evidence="6 7" key="1">
    <citation type="submission" date="2019-03" db="EMBL/GenBank/DDBJ databases">
        <title>Genomics of glacier-inhabiting Cryobacterium strains.</title>
        <authorList>
            <person name="Liu Q."/>
            <person name="Xin Y.-H."/>
        </authorList>
    </citation>
    <scope>NUCLEOTIDE SEQUENCE [LARGE SCALE GENOMIC DNA]</scope>
    <source>
        <strain evidence="7">TMT1-22</strain>
    </source>
</reference>
<organism evidence="6 7">
    <name type="scientific">Cryobacterium shii</name>
    <dbReference type="NCBI Taxonomy" id="1259235"/>
    <lineage>
        <taxon>Bacteria</taxon>
        <taxon>Bacillati</taxon>
        <taxon>Actinomycetota</taxon>
        <taxon>Actinomycetes</taxon>
        <taxon>Micrococcales</taxon>
        <taxon>Microbacteriaceae</taxon>
        <taxon>Cryobacterium</taxon>
    </lineage>
</organism>
<feature type="DNA-binding region" description="H-T-H motif" evidence="4">
    <location>
        <begin position="37"/>
        <end position="56"/>
    </location>
</feature>
<evidence type="ECO:0000256" key="4">
    <source>
        <dbReference type="PROSITE-ProRule" id="PRU00335"/>
    </source>
</evidence>
<dbReference type="Proteomes" id="UP000297403">
    <property type="component" value="Unassembled WGS sequence"/>
</dbReference>
<dbReference type="Gene3D" id="1.10.357.10">
    <property type="entry name" value="Tetracycline Repressor, domain 2"/>
    <property type="match status" value="1"/>
</dbReference>
<protein>
    <submittedName>
        <fullName evidence="6">TetR family transcriptional regulator</fullName>
    </submittedName>
</protein>
<keyword evidence="7" id="KW-1185">Reference proteome</keyword>
<evidence type="ECO:0000313" key="6">
    <source>
        <dbReference type="EMBL" id="TFC43623.1"/>
    </source>
</evidence>
<dbReference type="EMBL" id="SOFY01000069">
    <property type="protein sequence ID" value="TFC43623.1"/>
    <property type="molecule type" value="Genomic_DNA"/>
</dbReference>
<dbReference type="PROSITE" id="PS50977">
    <property type="entry name" value="HTH_TETR_2"/>
    <property type="match status" value="1"/>
</dbReference>
<dbReference type="SUPFAM" id="SSF46689">
    <property type="entry name" value="Homeodomain-like"/>
    <property type="match status" value="1"/>
</dbReference>
<dbReference type="AlphaFoldDB" id="A0AAQ2C541"/>
<evidence type="ECO:0000256" key="2">
    <source>
        <dbReference type="ARBA" id="ARBA00023125"/>
    </source>
</evidence>
<dbReference type="PRINTS" id="PR00455">
    <property type="entry name" value="HTHTETR"/>
</dbReference>
<keyword evidence="3" id="KW-0804">Transcription</keyword>
<proteinExistence type="predicted"/>
<comment type="caution">
    <text evidence="6">The sequence shown here is derived from an EMBL/GenBank/DDBJ whole genome shotgun (WGS) entry which is preliminary data.</text>
</comment>
<evidence type="ECO:0000256" key="3">
    <source>
        <dbReference type="ARBA" id="ARBA00023163"/>
    </source>
</evidence>
<dbReference type="GO" id="GO:0000976">
    <property type="term" value="F:transcription cis-regulatory region binding"/>
    <property type="evidence" value="ECO:0007669"/>
    <property type="project" value="TreeGrafter"/>
</dbReference>
<evidence type="ECO:0000313" key="7">
    <source>
        <dbReference type="Proteomes" id="UP000297403"/>
    </source>
</evidence>
<name>A0AAQ2C541_9MICO</name>
<evidence type="ECO:0000259" key="5">
    <source>
        <dbReference type="PROSITE" id="PS50977"/>
    </source>
</evidence>
<keyword evidence="1" id="KW-0805">Transcription regulation</keyword>